<dbReference type="PANTHER" id="PTHR12526:SF640">
    <property type="entry name" value="COLANIC ACID BIOSYNTHESIS GLYCOSYLTRANSFERASE WCAL-RELATED"/>
    <property type="match status" value="1"/>
</dbReference>
<keyword evidence="2" id="KW-0328">Glycosyltransferase</keyword>
<evidence type="ECO:0000256" key="3">
    <source>
        <dbReference type="ARBA" id="ARBA00022679"/>
    </source>
</evidence>
<dbReference type="InterPro" id="IPR001296">
    <property type="entry name" value="Glyco_trans_1"/>
</dbReference>
<evidence type="ECO:0000259" key="4">
    <source>
        <dbReference type="Pfam" id="PF00534"/>
    </source>
</evidence>
<keyword evidence="3 6" id="KW-0808">Transferase</keyword>
<dbReference type="Pfam" id="PF00534">
    <property type="entry name" value="Glycos_transf_1"/>
    <property type="match status" value="1"/>
</dbReference>
<keyword evidence="7" id="KW-1185">Reference proteome</keyword>
<dbReference type="GO" id="GO:0016757">
    <property type="term" value="F:glycosyltransferase activity"/>
    <property type="evidence" value="ECO:0007669"/>
    <property type="project" value="UniProtKB-KW"/>
</dbReference>
<dbReference type="AlphaFoldDB" id="A0A7G7CRU0"/>
<evidence type="ECO:0000313" key="7">
    <source>
        <dbReference type="Proteomes" id="UP000515743"/>
    </source>
</evidence>
<evidence type="ECO:0000256" key="2">
    <source>
        <dbReference type="ARBA" id="ARBA00022676"/>
    </source>
</evidence>
<dbReference type="RefSeq" id="WP_185176679.1">
    <property type="nucleotide sequence ID" value="NZ_CP059404.1"/>
</dbReference>
<gene>
    <name evidence="6" type="ORF">H0194_04845</name>
</gene>
<dbReference type="KEGG" id="cik:H0194_04845"/>
<name>A0A7G7CRU0_9CORY</name>
<dbReference type="EMBL" id="CP059404">
    <property type="protein sequence ID" value="QNE90306.1"/>
    <property type="molecule type" value="Genomic_DNA"/>
</dbReference>
<protein>
    <submittedName>
        <fullName evidence="6">Glycosyltransferase family 4 protein</fullName>
    </submittedName>
</protein>
<evidence type="ECO:0000313" key="6">
    <source>
        <dbReference type="EMBL" id="QNE90306.1"/>
    </source>
</evidence>
<dbReference type="Gene3D" id="3.40.50.2000">
    <property type="entry name" value="Glycogen Phosphorylase B"/>
    <property type="match status" value="2"/>
</dbReference>
<feature type="domain" description="Glycosyl transferase family 1" evidence="4">
    <location>
        <begin position="184"/>
        <end position="317"/>
    </location>
</feature>
<reference evidence="6 7" key="1">
    <citation type="submission" date="2020-07" db="EMBL/GenBank/DDBJ databases">
        <title>Complete genome and description of Corynebacterium incognita strain Marseille-Q3630 sp. nov.</title>
        <authorList>
            <person name="Boxberger M."/>
        </authorList>
    </citation>
    <scope>NUCLEOTIDE SEQUENCE [LARGE SCALE GENOMIC DNA]</scope>
    <source>
        <strain evidence="6 7">Marseille-Q3630</strain>
    </source>
</reference>
<dbReference type="Pfam" id="PF13439">
    <property type="entry name" value="Glyco_transf_4"/>
    <property type="match status" value="1"/>
</dbReference>
<accession>A0A7G7CRU0</accession>
<sequence length="351" mass="38955">MKIILLCWRDSTHPQGGGSERYLERVGEYLAAHGHEVIYRTSGAPARDRRGGVAYSRGGAKFSVYPLAALWLQRHRDADLVIDTHNGIPFFARLFSPAPTVALTHHCHREQWPVAGRVLGRFGWFLESRVVPWIYRDRPWVTVSEASRADLEELGVHGARIIENGVDPVPDGIAAAPREAGTHLVTLSRLVPHKQIEHAVDIVAQLDDAVLDVIGDGWWAPQLRAYIAERGLQHKVLLHGHVTEERKHALLARADVHVMPSRKEGWGLAVIEAAQHGVPTVGYAYGLRDSVRDGETGLLVGTPAELLEATRRLISEPGDFGVNARRFAAEFSWEKTGQRWLELAREVAATT</sequence>
<dbReference type="PANTHER" id="PTHR12526">
    <property type="entry name" value="GLYCOSYLTRANSFERASE"/>
    <property type="match status" value="1"/>
</dbReference>
<feature type="domain" description="Glycosyltransferase subfamily 4-like N-terminal" evidence="5">
    <location>
        <begin position="17"/>
        <end position="168"/>
    </location>
</feature>
<dbReference type="SUPFAM" id="SSF53756">
    <property type="entry name" value="UDP-Glycosyltransferase/glycogen phosphorylase"/>
    <property type="match status" value="1"/>
</dbReference>
<organism evidence="6 7">
    <name type="scientific">Corynebacterium incognita</name>
    <dbReference type="NCBI Taxonomy" id="2754725"/>
    <lineage>
        <taxon>Bacteria</taxon>
        <taxon>Bacillati</taxon>
        <taxon>Actinomycetota</taxon>
        <taxon>Actinomycetes</taxon>
        <taxon>Mycobacteriales</taxon>
        <taxon>Corynebacteriaceae</taxon>
        <taxon>Corynebacterium</taxon>
    </lineage>
</organism>
<comment type="similarity">
    <text evidence="1">Belongs to the glycosyltransferase group 1 family. Glycosyltransferase 4 subfamily.</text>
</comment>
<dbReference type="InterPro" id="IPR028098">
    <property type="entry name" value="Glyco_trans_4-like_N"/>
</dbReference>
<evidence type="ECO:0000259" key="5">
    <source>
        <dbReference type="Pfam" id="PF13439"/>
    </source>
</evidence>
<dbReference type="CDD" id="cd03801">
    <property type="entry name" value="GT4_PimA-like"/>
    <property type="match status" value="1"/>
</dbReference>
<evidence type="ECO:0000256" key="1">
    <source>
        <dbReference type="ARBA" id="ARBA00009481"/>
    </source>
</evidence>
<dbReference type="Proteomes" id="UP000515743">
    <property type="component" value="Chromosome"/>
</dbReference>
<proteinExistence type="inferred from homology"/>